<dbReference type="GO" id="GO:0070212">
    <property type="term" value="P:protein poly-ADP-ribosylation"/>
    <property type="evidence" value="ECO:0007669"/>
    <property type="project" value="TreeGrafter"/>
</dbReference>
<comment type="catalytic activity">
    <reaction evidence="1">
        <text>L-aspartyl-[protein] + NAD(+) = 4-O-(ADP-D-ribosyl)-L-aspartyl-[protein] + nicotinamide</text>
        <dbReference type="Rhea" id="RHEA:54424"/>
        <dbReference type="Rhea" id="RHEA-COMP:9867"/>
        <dbReference type="Rhea" id="RHEA-COMP:13832"/>
        <dbReference type="ChEBI" id="CHEBI:17154"/>
        <dbReference type="ChEBI" id="CHEBI:29961"/>
        <dbReference type="ChEBI" id="CHEBI:57540"/>
        <dbReference type="ChEBI" id="CHEBI:138102"/>
    </reaction>
</comment>
<dbReference type="GO" id="GO:0005730">
    <property type="term" value="C:nucleolus"/>
    <property type="evidence" value="ECO:0007669"/>
    <property type="project" value="TreeGrafter"/>
</dbReference>
<evidence type="ECO:0000256" key="6">
    <source>
        <dbReference type="ARBA" id="ARBA00022695"/>
    </source>
</evidence>
<dbReference type="GO" id="GO:0006302">
    <property type="term" value="P:double-strand break repair"/>
    <property type="evidence" value="ECO:0007669"/>
    <property type="project" value="TreeGrafter"/>
</dbReference>
<evidence type="ECO:0000313" key="21">
    <source>
        <dbReference type="Proteomes" id="UP000218231"/>
    </source>
</evidence>
<dbReference type="InterPro" id="IPR004102">
    <property type="entry name" value="Poly(ADP-ribose)pol_reg_dom"/>
</dbReference>
<dbReference type="PROSITE" id="PS51059">
    <property type="entry name" value="PARP_CATALYTIC"/>
    <property type="match status" value="1"/>
</dbReference>
<reference evidence="20 21" key="1">
    <citation type="journal article" date="2017" name="Curr. Biol.">
        <title>Genome architecture and evolution of a unichromosomal asexual nematode.</title>
        <authorList>
            <person name="Fradin H."/>
            <person name="Zegar C."/>
            <person name="Gutwein M."/>
            <person name="Lucas J."/>
            <person name="Kovtun M."/>
            <person name="Corcoran D."/>
            <person name="Baugh L.R."/>
            <person name="Kiontke K."/>
            <person name="Gunsalus K."/>
            <person name="Fitch D.H."/>
            <person name="Piano F."/>
        </authorList>
    </citation>
    <scope>NUCLEOTIDE SEQUENCE [LARGE SCALE GENOMIC DNA]</scope>
    <source>
        <strain evidence="20">PF1309</strain>
    </source>
</reference>
<evidence type="ECO:0000256" key="10">
    <source>
        <dbReference type="ARBA" id="ARBA00022833"/>
    </source>
</evidence>
<sequence length="700" mass="79780">MPRKAGRGGRVADGGALKPVQQSVKDEEMDDEKPVDLNDEKKQEDGQDGKEEEELPKRRTSARQKSGAVKRDVQKAAPRAARKRSTVKYVEDDEDEKDDEEEAPAPKKRGRPLKSCGAKATSSKAKDDGDSRVEDDEKDEKAVPKKRGRKPKSVVATSSKQAAVGHGLDVSLEEEDEEEEKAKDSDDEPLALKLDHYKSGKRHVKVKGKAAVDQECDEKVDTAHVYEEDGQPYDAMLNQTNISAGRNNNKYYLLQLLEDDNAKNYCTWFRWGRVGLKGRSELKSHLCLGDAKQYFMNKFYDKTLNDWAERDAFVPYPDKYTLIKIDYGLAKAEQEEEDEAESLASGDESVEESKLNEKVQHLLNLLCDIRNMEHTIHELEYDSTKAPLGKLAPGQIREGFAALKEIEELLKKGKLGNALVEACNRFYTIIPHAWGMRKPPLINSEKMLKRETELLELLEDIEFAVHSFQRKKGDKRALIDQHYEKMNCQVQPLETEHDEYKLVKAYLEDTHGQTHSHFRIKLHAVYKVDRHGERDKFRADFGNVKLLWHGSRLANWFSILTQGLRIAPPEAPMTGYMFGKGIYFADCVSKSANYCYPQRGGKGVLVLAEVALGKPELMREANYDAMDLGVDSVKAEGKWVPNVFERESMLDDIEVPKGPMVERPEAKRKPNDFILMYNEYIVYNVDQVRLRYVVEVDFDL</sequence>
<dbReference type="CDD" id="cd08003">
    <property type="entry name" value="WGR_PARP2_like"/>
    <property type="match status" value="1"/>
</dbReference>
<accession>A0A2A2LY46</accession>
<evidence type="ECO:0000256" key="8">
    <source>
        <dbReference type="ARBA" id="ARBA00022737"/>
    </source>
</evidence>
<dbReference type="CDD" id="cd01437">
    <property type="entry name" value="parp_like"/>
    <property type="match status" value="1"/>
</dbReference>
<keyword evidence="21" id="KW-1185">Reference proteome</keyword>
<dbReference type="GO" id="GO:0140807">
    <property type="term" value="F:NAD+-protein-glutamate ADP-ribosyltransferase activity"/>
    <property type="evidence" value="ECO:0007669"/>
    <property type="project" value="RHEA"/>
</dbReference>
<dbReference type="SUPFAM" id="SSF56399">
    <property type="entry name" value="ADP-ribosylation"/>
    <property type="match status" value="1"/>
</dbReference>
<dbReference type="InterPro" id="IPR008893">
    <property type="entry name" value="WGR_domain"/>
</dbReference>
<dbReference type="Pfam" id="PF05406">
    <property type="entry name" value="WGR"/>
    <property type="match status" value="1"/>
</dbReference>
<dbReference type="SUPFAM" id="SSF47587">
    <property type="entry name" value="Domain of poly(ADP-ribose) polymerase"/>
    <property type="match status" value="1"/>
</dbReference>
<comment type="catalytic activity">
    <reaction evidence="14">
        <text>NAD(+) + (ADP-D-ribosyl)n-acceptor = nicotinamide + (ADP-D-ribosyl)n+1-acceptor + H(+).</text>
        <dbReference type="EC" id="2.4.2.30"/>
    </reaction>
</comment>
<dbReference type="Pfam" id="PF02877">
    <property type="entry name" value="PARP_reg"/>
    <property type="match status" value="1"/>
</dbReference>
<keyword evidence="9" id="KW-0863">Zinc-finger</keyword>
<keyword evidence="10" id="KW-0862">Zinc</keyword>
<evidence type="ECO:0000313" key="20">
    <source>
        <dbReference type="EMBL" id="PAV91078.1"/>
    </source>
</evidence>
<dbReference type="Gene3D" id="3.90.228.10">
    <property type="match status" value="1"/>
</dbReference>
<keyword evidence="4 15" id="KW-0328">Glycosyltransferase</keyword>
<dbReference type="Pfam" id="PF00644">
    <property type="entry name" value="PARP"/>
    <property type="match status" value="1"/>
</dbReference>
<evidence type="ECO:0000256" key="5">
    <source>
        <dbReference type="ARBA" id="ARBA00022679"/>
    </source>
</evidence>
<comment type="caution">
    <text evidence="20">The sequence shown here is derived from an EMBL/GenBank/DDBJ whole genome shotgun (WGS) entry which is preliminary data.</text>
</comment>
<evidence type="ECO:0000256" key="13">
    <source>
        <dbReference type="ARBA" id="ARBA00023242"/>
    </source>
</evidence>
<keyword evidence="13" id="KW-0539">Nucleus</keyword>
<dbReference type="FunFam" id="1.20.142.10:FF:000001">
    <property type="entry name" value="Poly [ADP-ribose] polymerase"/>
    <property type="match status" value="1"/>
</dbReference>
<dbReference type="InterPro" id="IPR036616">
    <property type="entry name" value="Poly(ADP-ribose)pol_reg_dom_sf"/>
</dbReference>
<comment type="catalytic activity">
    <reaction evidence="2">
        <text>L-glutamyl-[protein] + NAD(+) = 5-O-(ADP-D-ribosyl)-L-glutamyl-[protein] + nicotinamide</text>
        <dbReference type="Rhea" id="RHEA:58224"/>
        <dbReference type="Rhea" id="RHEA-COMP:10208"/>
        <dbReference type="Rhea" id="RHEA-COMP:15089"/>
        <dbReference type="ChEBI" id="CHEBI:17154"/>
        <dbReference type="ChEBI" id="CHEBI:29973"/>
        <dbReference type="ChEBI" id="CHEBI:57540"/>
        <dbReference type="ChEBI" id="CHEBI:142540"/>
    </reaction>
</comment>
<dbReference type="Gene3D" id="1.20.142.10">
    <property type="entry name" value="Poly(ADP-ribose) polymerase, regulatory domain"/>
    <property type="match status" value="1"/>
</dbReference>
<keyword evidence="6" id="KW-0548">Nucleotidyltransferase</keyword>
<evidence type="ECO:0000259" key="18">
    <source>
        <dbReference type="PROSITE" id="PS51060"/>
    </source>
</evidence>
<feature type="compositionally biased region" description="Acidic residues" evidence="16">
    <location>
        <begin position="91"/>
        <end position="103"/>
    </location>
</feature>
<feature type="domain" description="PARP catalytic" evidence="17">
    <location>
        <begin position="477"/>
        <end position="700"/>
    </location>
</feature>
<protein>
    <recommendedName>
        <fullName evidence="15">Poly [ADP-ribose] polymerase</fullName>
        <shortName evidence="15">PARP</shortName>
        <ecNumber evidence="15">2.4.2.-</ecNumber>
    </recommendedName>
</protein>
<dbReference type="STRING" id="2018661.A0A2A2LY46"/>
<evidence type="ECO:0000256" key="2">
    <source>
        <dbReference type="ARBA" id="ARBA00000459"/>
    </source>
</evidence>
<evidence type="ECO:0000256" key="7">
    <source>
        <dbReference type="ARBA" id="ARBA00022723"/>
    </source>
</evidence>
<evidence type="ECO:0000256" key="12">
    <source>
        <dbReference type="ARBA" id="ARBA00023125"/>
    </source>
</evidence>
<dbReference type="AlphaFoldDB" id="A0A2A2LY46"/>
<evidence type="ECO:0000256" key="1">
    <source>
        <dbReference type="ARBA" id="ARBA00000438"/>
    </source>
</evidence>
<dbReference type="GO" id="GO:0140806">
    <property type="term" value="F:NAD+-protein-aspartate ADP-ribosyltransferase activity"/>
    <property type="evidence" value="ECO:0007669"/>
    <property type="project" value="RHEA"/>
</dbReference>
<dbReference type="EMBL" id="LIAE01006337">
    <property type="protein sequence ID" value="PAV91078.1"/>
    <property type="molecule type" value="Genomic_DNA"/>
</dbReference>
<dbReference type="PANTHER" id="PTHR10459">
    <property type="entry name" value="DNA LIGASE"/>
    <property type="match status" value="1"/>
</dbReference>
<dbReference type="InterPro" id="IPR050800">
    <property type="entry name" value="ARTD/PARP"/>
</dbReference>
<comment type="subcellular location">
    <subcellularLocation>
        <location evidence="3">Nucleus</location>
    </subcellularLocation>
</comment>
<dbReference type="PANTHER" id="PTHR10459:SF60">
    <property type="entry name" value="POLY [ADP-RIBOSE] POLYMERASE 2"/>
    <property type="match status" value="1"/>
</dbReference>
<proteinExistence type="predicted"/>
<dbReference type="Proteomes" id="UP000218231">
    <property type="component" value="Unassembled WGS sequence"/>
</dbReference>
<evidence type="ECO:0000256" key="14">
    <source>
        <dbReference type="ARBA" id="ARBA00033987"/>
    </source>
</evidence>
<organism evidence="20 21">
    <name type="scientific">Diploscapter pachys</name>
    <dbReference type="NCBI Taxonomy" id="2018661"/>
    <lineage>
        <taxon>Eukaryota</taxon>
        <taxon>Metazoa</taxon>
        <taxon>Ecdysozoa</taxon>
        <taxon>Nematoda</taxon>
        <taxon>Chromadorea</taxon>
        <taxon>Rhabditida</taxon>
        <taxon>Rhabditina</taxon>
        <taxon>Rhabditomorpha</taxon>
        <taxon>Rhabditoidea</taxon>
        <taxon>Rhabditidae</taxon>
        <taxon>Diploscapter</taxon>
    </lineage>
</organism>
<dbReference type="GO" id="GO:0016779">
    <property type="term" value="F:nucleotidyltransferase activity"/>
    <property type="evidence" value="ECO:0007669"/>
    <property type="project" value="UniProtKB-KW"/>
</dbReference>
<keyword evidence="8" id="KW-0677">Repeat</keyword>
<name>A0A2A2LY46_9BILA</name>
<evidence type="ECO:0000256" key="16">
    <source>
        <dbReference type="SAM" id="MobiDB-lite"/>
    </source>
</evidence>
<dbReference type="InterPro" id="IPR036930">
    <property type="entry name" value="WGR_dom_sf"/>
</dbReference>
<dbReference type="EC" id="2.4.2.-" evidence="15"/>
<feature type="compositionally biased region" description="Acidic residues" evidence="16">
    <location>
        <begin position="171"/>
        <end position="188"/>
    </location>
</feature>
<evidence type="ECO:0000256" key="3">
    <source>
        <dbReference type="ARBA" id="ARBA00004123"/>
    </source>
</evidence>
<evidence type="ECO:0000259" key="19">
    <source>
        <dbReference type="PROSITE" id="PS51977"/>
    </source>
</evidence>
<evidence type="ECO:0000256" key="9">
    <source>
        <dbReference type="ARBA" id="ARBA00022771"/>
    </source>
</evidence>
<evidence type="ECO:0000256" key="15">
    <source>
        <dbReference type="RuleBase" id="RU362114"/>
    </source>
</evidence>
<dbReference type="OrthoDB" id="429950at2759"/>
<dbReference type="GO" id="GO:0003677">
    <property type="term" value="F:DNA binding"/>
    <property type="evidence" value="ECO:0007669"/>
    <property type="project" value="UniProtKB-KW"/>
</dbReference>
<evidence type="ECO:0000256" key="11">
    <source>
        <dbReference type="ARBA" id="ARBA00023027"/>
    </source>
</evidence>
<keyword evidence="11 15" id="KW-0520">NAD</keyword>
<dbReference type="SMART" id="SM00773">
    <property type="entry name" value="WGR"/>
    <property type="match status" value="1"/>
</dbReference>
<dbReference type="PROSITE" id="PS51060">
    <property type="entry name" value="PARP_ALPHA_HD"/>
    <property type="match status" value="1"/>
</dbReference>
<keyword evidence="7" id="KW-0479">Metal-binding</keyword>
<evidence type="ECO:0000259" key="17">
    <source>
        <dbReference type="PROSITE" id="PS51059"/>
    </source>
</evidence>
<feature type="compositionally biased region" description="Basic and acidic residues" evidence="16">
    <location>
        <begin position="32"/>
        <end position="49"/>
    </location>
</feature>
<keyword evidence="12" id="KW-0238">DNA-binding</keyword>
<evidence type="ECO:0000256" key="4">
    <source>
        <dbReference type="ARBA" id="ARBA00022676"/>
    </source>
</evidence>
<feature type="region of interest" description="Disordered" evidence="16">
    <location>
        <begin position="1"/>
        <end position="188"/>
    </location>
</feature>
<keyword evidence="5 15" id="KW-0808">Transferase</keyword>
<feature type="domain" description="WGR" evidence="19">
    <location>
        <begin position="222"/>
        <end position="320"/>
    </location>
</feature>
<dbReference type="SUPFAM" id="SSF142921">
    <property type="entry name" value="WGR domain-like"/>
    <property type="match status" value="1"/>
</dbReference>
<gene>
    <name evidence="20" type="ORF">WR25_01283</name>
</gene>
<dbReference type="PROSITE" id="PS51977">
    <property type="entry name" value="WGR"/>
    <property type="match status" value="1"/>
</dbReference>
<dbReference type="GO" id="GO:0003950">
    <property type="term" value="F:NAD+ poly-ADP-ribosyltransferase activity"/>
    <property type="evidence" value="ECO:0007669"/>
    <property type="project" value="UniProtKB-UniRule"/>
</dbReference>
<dbReference type="InterPro" id="IPR012317">
    <property type="entry name" value="Poly(ADP-ribose)pol_cat_dom"/>
</dbReference>
<dbReference type="GO" id="GO:0008270">
    <property type="term" value="F:zinc ion binding"/>
    <property type="evidence" value="ECO:0007669"/>
    <property type="project" value="UniProtKB-KW"/>
</dbReference>
<feature type="domain" description="PARP alpha-helical" evidence="18">
    <location>
        <begin position="352"/>
        <end position="469"/>
    </location>
</feature>